<dbReference type="Pfam" id="PF13450">
    <property type="entry name" value="NAD_binding_8"/>
    <property type="match status" value="1"/>
</dbReference>
<dbReference type="PANTHER" id="PTHR15944:SF0">
    <property type="entry name" value="PRENYLCYSTEINE LYASE DOMAIN-CONTAINING PROTEIN"/>
    <property type="match status" value="1"/>
</dbReference>
<dbReference type="InterPro" id="IPR036188">
    <property type="entry name" value="FAD/NAD-bd_sf"/>
</dbReference>
<dbReference type="PANTHER" id="PTHR15944">
    <property type="entry name" value="FARNESYLCYSTEINE LYASE"/>
    <property type="match status" value="1"/>
</dbReference>
<dbReference type="Pfam" id="PF07156">
    <property type="entry name" value="Prenylcys_lyase"/>
    <property type="match status" value="1"/>
</dbReference>
<keyword evidence="5" id="KW-0274">FAD</keyword>
<dbReference type="GO" id="GO:0001735">
    <property type="term" value="F:prenylcysteine oxidase activity"/>
    <property type="evidence" value="ECO:0007669"/>
    <property type="project" value="InterPro"/>
</dbReference>
<keyword evidence="4" id="KW-0732">Signal</keyword>
<dbReference type="InterPro" id="IPR010795">
    <property type="entry name" value="Prenylcys_lyase"/>
</dbReference>
<protein>
    <recommendedName>
        <fullName evidence="8">Prenylcysteine lyase domain-containing protein</fullName>
    </recommendedName>
</protein>
<sequence length="533" mass="57224">MATGSIEARVAIVGGGIGGAFAASWLRNATEGTRLHIEVFESASRIGGRTFDTGELRPDDEQKPIELGAAIAIVQNRYVADAAAELGLSREMRSEAVGRGQGLLAIVGKAPAGFTAGPRSLVFEESSWTIQTLTRLSWRYGLRNLARLRSQGAKFIRNFSRLYEEQEQGHAFASVDELLNVGSMQGWPRRSCEEAVGGLVGDRARISEELVAGLAHNNYGQDWAQMGALCCFTAIAPLAAGGSKAAFSVVGGNAGLARGLFAKAGAKVHLAHRVTAVTRTEKPTAGAFNVHFAKEAGEQDSATFDHVIFAAPCPSPDAVPPDGEGNLLALCDRRVEYQPVYVTLVWGLLSPSYFGKLESTAVRALNEDFSDIFTSSDAPTPFRSIGRFDEAKAPGPKRTVKPDLTDKCDAVYSEQPTPRWKLFSSRPLEPTELADIFICHDESLTIRHAWDSPGAYPLSRPRTHNASFILHESERGGLLLHPSAIEAATSAMEVVAVAARNAALLVSQRVLHSGAQLDEVTESRSTGGERDEL</sequence>
<keyword evidence="7" id="KW-0325">Glycoprotein</keyword>
<name>A0AB34JZI9_PRYPA</name>
<dbReference type="GO" id="GO:0030328">
    <property type="term" value="P:prenylcysteine catabolic process"/>
    <property type="evidence" value="ECO:0007669"/>
    <property type="project" value="InterPro"/>
</dbReference>
<evidence type="ECO:0000256" key="7">
    <source>
        <dbReference type="ARBA" id="ARBA00023180"/>
    </source>
</evidence>
<evidence type="ECO:0000256" key="1">
    <source>
        <dbReference type="ARBA" id="ARBA00001974"/>
    </source>
</evidence>
<keyword evidence="3" id="KW-0285">Flavoprotein</keyword>
<evidence type="ECO:0000313" key="9">
    <source>
        <dbReference type="EMBL" id="KAL1525654.1"/>
    </source>
</evidence>
<feature type="domain" description="Prenylcysteine lyase" evidence="8">
    <location>
        <begin position="123"/>
        <end position="517"/>
    </location>
</feature>
<organism evidence="9 10">
    <name type="scientific">Prymnesium parvum</name>
    <name type="common">Toxic golden alga</name>
    <dbReference type="NCBI Taxonomy" id="97485"/>
    <lineage>
        <taxon>Eukaryota</taxon>
        <taxon>Haptista</taxon>
        <taxon>Haptophyta</taxon>
        <taxon>Prymnesiophyceae</taxon>
        <taxon>Prymnesiales</taxon>
        <taxon>Prymnesiaceae</taxon>
        <taxon>Prymnesium</taxon>
    </lineage>
</organism>
<dbReference type="Gene3D" id="3.50.50.60">
    <property type="entry name" value="FAD/NAD(P)-binding domain"/>
    <property type="match status" value="1"/>
</dbReference>
<evidence type="ECO:0000256" key="5">
    <source>
        <dbReference type="ARBA" id="ARBA00022827"/>
    </source>
</evidence>
<dbReference type="InterPro" id="IPR017046">
    <property type="entry name" value="Prenylcysteine_Oxase1"/>
</dbReference>
<keyword evidence="10" id="KW-1185">Reference proteome</keyword>
<evidence type="ECO:0000256" key="3">
    <source>
        <dbReference type="ARBA" id="ARBA00022630"/>
    </source>
</evidence>
<accession>A0AB34JZI9</accession>
<dbReference type="Proteomes" id="UP001515480">
    <property type="component" value="Unassembled WGS sequence"/>
</dbReference>
<proteinExistence type="inferred from homology"/>
<dbReference type="AlphaFoldDB" id="A0AB34JZI9"/>
<comment type="cofactor">
    <cofactor evidence="1">
        <name>FAD</name>
        <dbReference type="ChEBI" id="CHEBI:57692"/>
    </cofactor>
</comment>
<keyword evidence="6" id="KW-0560">Oxidoreductase</keyword>
<evidence type="ECO:0000259" key="8">
    <source>
        <dbReference type="Pfam" id="PF07156"/>
    </source>
</evidence>
<dbReference type="SUPFAM" id="SSF51905">
    <property type="entry name" value="FAD/NAD(P)-binding domain"/>
    <property type="match status" value="1"/>
</dbReference>
<evidence type="ECO:0000313" key="10">
    <source>
        <dbReference type="Proteomes" id="UP001515480"/>
    </source>
</evidence>
<dbReference type="GO" id="GO:0030327">
    <property type="term" value="P:prenylated protein catabolic process"/>
    <property type="evidence" value="ECO:0007669"/>
    <property type="project" value="TreeGrafter"/>
</dbReference>
<evidence type="ECO:0000256" key="2">
    <source>
        <dbReference type="ARBA" id="ARBA00009967"/>
    </source>
</evidence>
<evidence type="ECO:0000256" key="6">
    <source>
        <dbReference type="ARBA" id="ARBA00023002"/>
    </source>
</evidence>
<dbReference type="EMBL" id="JBGBPQ010000004">
    <property type="protein sequence ID" value="KAL1525654.1"/>
    <property type="molecule type" value="Genomic_DNA"/>
</dbReference>
<evidence type="ECO:0000256" key="4">
    <source>
        <dbReference type="ARBA" id="ARBA00022729"/>
    </source>
</evidence>
<reference evidence="9 10" key="1">
    <citation type="journal article" date="2024" name="Science">
        <title>Giant polyketide synthase enzymes in the biosynthesis of giant marine polyether toxins.</title>
        <authorList>
            <person name="Fallon T.R."/>
            <person name="Shende V.V."/>
            <person name="Wierzbicki I.H."/>
            <person name="Pendleton A.L."/>
            <person name="Watervoot N.F."/>
            <person name="Auber R.P."/>
            <person name="Gonzalez D.J."/>
            <person name="Wisecaver J.H."/>
            <person name="Moore B.S."/>
        </authorList>
    </citation>
    <scope>NUCLEOTIDE SEQUENCE [LARGE SCALE GENOMIC DNA]</scope>
    <source>
        <strain evidence="9 10">12B1</strain>
    </source>
</reference>
<comment type="caution">
    <text evidence="9">The sequence shown here is derived from an EMBL/GenBank/DDBJ whole genome shotgun (WGS) entry which is preliminary data.</text>
</comment>
<gene>
    <name evidence="9" type="ORF">AB1Y20_020504</name>
</gene>
<comment type="similarity">
    <text evidence="2">Belongs to the prenylcysteine oxidase family.</text>
</comment>